<dbReference type="GO" id="GO:0005615">
    <property type="term" value="C:extracellular space"/>
    <property type="evidence" value="ECO:0007669"/>
    <property type="project" value="TreeGrafter"/>
</dbReference>
<name>E4X4K3_OIKDI</name>
<dbReference type="InterPro" id="IPR001846">
    <property type="entry name" value="VWF_type-D"/>
</dbReference>
<dbReference type="Gene3D" id="2.10.25.10">
    <property type="entry name" value="Laminin"/>
    <property type="match status" value="4"/>
</dbReference>
<dbReference type="InterPro" id="IPR002919">
    <property type="entry name" value="TIL_dom"/>
</dbReference>
<reference evidence="4" key="1">
    <citation type="journal article" date="2010" name="Science">
        <title>Plasticity of animal genome architecture unmasked by rapid evolution of a pelagic tunicate.</title>
        <authorList>
            <person name="Denoeud F."/>
            <person name="Henriet S."/>
            <person name="Mungpakdee S."/>
            <person name="Aury J.M."/>
            <person name="Da Silva C."/>
            <person name="Brinkmann H."/>
            <person name="Mikhaleva J."/>
            <person name="Olsen L.C."/>
            <person name="Jubin C."/>
            <person name="Canestro C."/>
            <person name="Bouquet J.M."/>
            <person name="Danks G."/>
            <person name="Poulain J."/>
            <person name="Campsteijn C."/>
            <person name="Adamski M."/>
            <person name="Cross I."/>
            <person name="Yadetie F."/>
            <person name="Muffato M."/>
            <person name="Louis A."/>
            <person name="Butcher S."/>
            <person name="Tsagkogeorga G."/>
            <person name="Konrad A."/>
            <person name="Singh S."/>
            <person name="Jensen M.F."/>
            <person name="Cong E.H."/>
            <person name="Eikeseth-Otteraa H."/>
            <person name="Noel B."/>
            <person name="Anthouard V."/>
            <person name="Porcel B.M."/>
            <person name="Kachouri-Lafond R."/>
            <person name="Nishino A."/>
            <person name="Ugolini M."/>
            <person name="Chourrout P."/>
            <person name="Nishida H."/>
            <person name="Aasland R."/>
            <person name="Huzurbazar S."/>
            <person name="Westhof E."/>
            <person name="Delsuc F."/>
            <person name="Lehrach H."/>
            <person name="Reinhardt R."/>
            <person name="Weissenbach J."/>
            <person name="Roy S.W."/>
            <person name="Artiguenave F."/>
            <person name="Postlethwait J.H."/>
            <person name="Manak J.R."/>
            <person name="Thompson E.M."/>
            <person name="Jaillon O."/>
            <person name="Du Pasquier L."/>
            <person name="Boudinot P."/>
            <person name="Liberles D.A."/>
            <person name="Volff J.N."/>
            <person name="Philippe H."/>
            <person name="Lenhard B."/>
            <person name="Roest Crollius H."/>
            <person name="Wincker P."/>
            <person name="Chourrout D."/>
        </authorList>
    </citation>
    <scope>NUCLEOTIDE SEQUENCE [LARGE SCALE GENOMIC DNA]</scope>
</reference>
<dbReference type="InterPro" id="IPR014853">
    <property type="entry name" value="VWF/SSPO/ZAN-like_Cys-rich_dom"/>
</dbReference>
<evidence type="ECO:0000256" key="1">
    <source>
        <dbReference type="ARBA" id="ARBA00023157"/>
    </source>
</evidence>
<accession>E4X4K3</accession>
<organism evidence="4">
    <name type="scientific">Oikopleura dioica</name>
    <name type="common">Tunicate</name>
    <dbReference type="NCBI Taxonomy" id="34765"/>
    <lineage>
        <taxon>Eukaryota</taxon>
        <taxon>Metazoa</taxon>
        <taxon>Chordata</taxon>
        <taxon>Tunicata</taxon>
        <taxon>Appendicularia</taxon>
        <taxon>Copelata</taxon>
        <taxon>Oikopleuridae</taxon>
        <taxon>Oikopleura</taxon>
    </lineage>
</organism>
<dbReference type="OrthoDB" id="6236007at2759"/>
<dbReference type="Pfam" id="PF08742">
    <property type="entry name" value="C8"/>
    <property type="match status" value="5"/>
</dbReference>
<dbReference type="SUPFAM" id="SSF57567">
    <property type="entry name" value="Serine protease inhibitors"/>
    <property type="match status" value="3"/>
</dbReference>
<evidence type="ECO:0000313" key="4">
    <source>
        <dbReference type="EMBL" id="CBY23993.1"/>
    </source>
</evidence>
<feature type="domain" description="VWFD" evidence="3">
    <location>
        <begin position="1"/>
        <end position="163"/>
    </location>
</feature>
<dbReference type="PANTHER" id="PTHR11339:SF373">
    <property type="entry name" value="VWFD DOMAIN-CONTAINING PROTEIN"/>
    <property type="match status" value="1"/>
</dbReference>
<gene>
    <name evidence="4" type="ORF">GSOID_T00001331001</name>
</gene>
<dbReference type="CDD" id="cd19941">
    <property type="entry name" value="TIL"/>
    <property type="match status" value="4"/>
</dbReference>
<dbReference type="InterPro" id="IPR036084">
    <property type="entry name" value="Ser_inhib-like_sf"/>
</dbReference>
<feature type="domain" description="VWFD" evidence="3">
    <location>
        <begin position="1173"/>
        <end position="1359"/>
    </location>
</feature>
<dbReference type="Proteomes" id="UP000001307">
    <property type="component" value="Unassembled WGS sequence"/>
</dbReference>
<dbReference type="Pfam" id="PF00094">
    <property type="entry name" value="VWD"/>
    <property type="match status" value="6"/>
</dbReference>
<dbReference type="Pfam" id="PF01826">
    <property type="entry name" value="TIL"/>
    <property type="match status" value="2"/>
</dbReference>
<dbReference type="GO" id="GO:0031012">
    <property type="term" value="C:extracellular matrix"/>
    <property type="evidence" value="ECO:0007669"/>
    <property type="project" value="TreeGrafter"/>
</dbReference>
<feature type="domain" description="VWFD" evidence="3">
    <location>
        <begin position="1989"/>
        <end position="2175"/>
    </location>
</feature>
<dbReference type="SMART" id="SM00832">
    <property type="entry name" value="C8"/>
    <property type="match status" value="5"/>
</dbReference>
<dbReference type="PANTHER" id="PTHR11339">
    <property type="entry name" value="EXTRACELLULAR MATRIX GLYCOPROTEIN RELATED"/>
    <property type="match status" value="1"/>
</dbReference>
<proteinExistence type="predicted"/>
<evidence type="ECO:0000259" key="3">
    <source>
        <dbReference type="PROSITE" id="PS51233"/>
    </source>
</evidence>
<sequence length="2374" mass="265981">MGTCRYLLTAAYLDVEYPNLPPFKVETKHRQAWAPRVSVAMTEHVWITPSEVDMIIQNLKTNETFTVGEMNNEDFEILNVGNKIYLNTWFGLEITFTADQWKVEVEIPSCYGERMYGLCGNFNGDQNDDWISGEDNQLMVSSTVQEQVDWAQTWATDVSDGCGPGEPLEKCDAADVQEKCSPIIDTNYNQFSDCRYYIGDAMTQHFYDDCVFDVCIDRELRCDMLAQYADTCLTLIPSFQLSYGLCNWANAEGCAPECPANSAWTGCADVCRDIRTCGNKDQLVEERCLNTPSYTGMCVCNSGYVLEDGVCVPESECGCVLSNGASVPIGHTETDCEQTCECFSYGYTCRDLTTEEKVSRGCEVSCKTLPLQKCYGSGDPHYHTFDNRNYDFMGQCRYRLVETELESLSLFDDVVPFQVDVAMRRAWGDRTATMTEHVWFELYPESMKTAINENTTFPYELFNDIRLQTTEMVTEDFSVINYGDQCVLETWFGLKVKYSAPSWEVTVELPSCYENLPKGLCGDFNRENDEPVSTAELALDWGTSWALTNTDCSSGAIIEKCPVEADEIAAEAACEPINSPTGVFANSTCHEYVNPEFHHHDCVFDVCLDSDLRCDMIAGYAAACLDAMPEWERPAELCDWHQDVGCTPTCGANKRFEGCANTCSDVITCLNKDEDHVARCAGRTATASMCICEEGFVLSNGQCIPSTECGCITPSGAYVEQGFTYRDCRENCVCTTDGNYECTALTEQEQVEDGCISFCFDEPKQKCYGSGDPHYHTFDGCNFDFMGQCRYRLVEVEYDHYDEYFKRVPFQVDVAMRRAWNDRTATMTEHVCDFHYTIEIETTVIDNYKTENNTIDLNDYEVWSEGGVVLQNFRSYAKVTTWFGVEVVYNTAVWYVEVNVPQCLHDRTIGLCGNFNGDGSCSEETAVLYGTNITDNMDLELWGMSHRTANFSVDGSCGPPAPVVPCLPDADVQAHCGQIADASTIFGQCHALVPPTIIAQECEFDMCRSPEIGCGIYEAYFNQYISLFQGNVSDEICGWRNQAGLSKMDYDCEATCGDNEVWTACADSCTDFRTCNNRFIPSNEYCPAGPTRLAGCICQDGFYRENGVCVPETECGCFIGDNNDEYVEFGYLYDECDQRCECLGNDNYVCRDWTEDELIAKGCIVDCRLEDNEKCYASGDPHYHTFDHCNFDFMGQCRYRLVAVDYESYDLDFNRVPFQVDVAMRRACIEIHVVDRPQGSGLPSQVSCEITDASGNVTTLGDRETWNHGGVEFSNFGSFAKVKTWFGVELIYNTQVWYVEVNVPNCLKEKTYGLCGNFNGECSDEYSFVYGTNITDNNDIDTWGNSHLTANYSVDGSCGPTIEVQPCDFDDASNADVVPFCDKLNDDTSIFALCHDYVNTEQIIGECQYDYCLDRSIGCDIYSAYISQCTYAMRAANVSTDALCNWRNEISECSVTCGVNEEWAGCADSCSDFYTCSEFRALVGDECSIPGEELQRCVCAPGHYRQVIDGVDVGCVPESECGCLTGEGDYVEIGYTFRDCNEDCICTTDGNYECTPLTEQELVEDGCIEYCFDEPKQKCYGSGDPHYHTFDGCNFDFMGQCRYRLVEVEYDHYDEYFKRVPFQVDVAMRRAWNDRTATMTEHVWFDFYLENDNVTETSDFHYTIEIEVVDKPQGSGLPTQIRTTVIDNYKSYAKVTTWFGVEVVYNTAVWYVEVNVPQCLQDRTIGLCGNFNGDGSCSEETAVLYGTNITDNTDLELWGSSHRTANFSVDGSCGPPAPVVPCLPDADVQAHCGQIADASTIFGQCHDLVPPTIIAQECEFDMCRSPEIGCGIYEAYFNQYISLFQGNVSDEICGWRNQAGLSKMDYDCEATCGDNEVWTACADSCTDFRTCNNRSVADNGYCPAGPSRLAGCICQDGFYRENGVCVPEAECGCFIGDNNDEYVEFGYLYDECDQRCECLGNDNYVCRDWTEDELIAKGCIVDCRLEDNEKCYASGDPHYHTFDHCNFDFMGQCRYRLVAVDYESYDLDFNRVPFQVDVAMRRACIEIHVVDRPQGSGLPSQVSCEITDASGNVTTLGDRETWNHGGVEFSNFGSFAKVKTWFGVELIYNTQVWYVEVNVPNCLKEKTYGLCGNFNGECSDEYSFVYGTNITDNNDIDTWGNSHLTANFSVDGSCGPTIEVQPCDFDDASNADVVPFCDKLNDETSIFGLCHDYVNTDQIIGECQYDYCLDRSIGCDIYSAYISQCTYAMRAANVSTDALCDWRNEISECSVTCGVNEEWAGCADSCSDFYTCSEFRSLVGDECPVPGEELQRCVCAPGHYRQVTDGVEGDCVPENECGCINEAGDYVPVGWNNAENGENCIDERYCECTGEGTL</sequence>
<dbReference type="EMBL" id="FN653024">
    <property type="protein sequence ID" value="CBY23993.1"/>
    <property type="molecule type" value="Genomic_DNA"/>
</dbReference>
<feature type="domain" description="VWFD" evidence="3">
    <location>
        <begin position="765"/>
        <end position="958"/>
    </location>
</feature>
<dbReference type="SMART" id="SM00216">
    <property type="entry name" value="VWD"/>
    <property type="match status" value="5"/>
</dbReference>
<feature type="domain" description="VWFD" evidence="3">
    <location>
        <begin position="372"/>
        <end position="553"/>
    </location>
</feature>
<keyword evidence="2" id="KW-0325">Glycoprotein</keyword>
<evidence type="ECO:0000313" key="5">
    <source>
        <dbReference type="Proteomes" id="UP000001307"/>
    </source>
</evidence>
<protein>
    <recommendedName>
        <fullName evidence="3">VWFD domain-containing protein</fullName>
    </recommendedName>
</protein>
<keyword evidence="5" id="KW-1185">Reference proteome</keyword>
<dbReference type="InterPro" id="IPR050780">
    <property type="entry name" value="Mucin_vWF_Thrombospondin_sf"/>
</dbReference>
<keyword evidence="1" id="KW-1015">Disulfide bond</keyword>
<feature type="domain" description="VWFD" evidence="3">
    <location>
        <begin position="1577"/>
        <end position="1774"/>
    </location>
</feature>
<evidence type="ECO:0000256" key="2">
    <source>
        <dbReference type="ARBA" id="ARBA00023180"/>
    </source>
</evidence>
<dbReference type="PROSITE" id="PS51233">
    <property type="entry name" value="VWFD"/>
    <property type="match status" value="6"/>
</dbReference>
<dbReference type="InParanoid" id="E4X4K3"/>